<sequence>MKIVSTILFMTVGVIVLVLNLYPRPQTLFDIAKEKQDHKTLAQIFLQNNDYLRAKEEFKLAGIDFITEPEIVMAEITKWEKLIIKYPNYRDGYIKLAILYWKISDVEKTKNFLSRALELDPNHPLPELP</sequence>
<dbReference type="Proteomes" id="UP000178681">
    <property type="component" value="Unassembled WGS sequence"/>
</dbReference>
<protein>
    <submittedName>
        <fullName evidence="3">Uncharacterized protein</fullName>
    </submittedName>
</protein>
<dbReference type="Gene3D" id="1.25.40.10">
    <property type="entry name" value="Tetratricopeptide repeat domain"/>
    <property type="match status" value="1"/>
</dbReference>
<name>A0A1F5Z375_9BACT</name>
<proteinExistence type="predicted"/>
<keyword evidence="1" id="KW-0802">TPR repeat</keyword>
<dbReference type="InterPro" id="IPR011990">
    <property type="entry name" value="TPR-like_helical_dom_sf"/>
</dbReference>
<dbReference type="PROSITE" id="PS50005">
    <property type="entry name" value="TPR"/>
    <property type="match status" value="1"/>
</dbReference>
<accession>A0A1F5Z375</accession>
<evidence type="ECO:0000256" key="2">
    <source>
        <dbReference type="SAM" id="Phobius"/>
    </source>
</evidence>
<dbReference type="SUPFAM" id="SSF48452">
    <property type="entry name" value="TPR-like"/>
    <property type="match status" value="1"/>
</dbReference>
<dbReference type="STRING" id="1798377.A2872_00895"/>
<keyword evidence="2" id="KW-1133">Transmembrane helix</keyword>
<comment type="caution">
    <text evidence="3">The sequence shown here is derived from an EMBL/GenBank/DDBJ whole genome shotgun (WGS) entry which is preliminary data.</text>
</comment>
<dbReference type="EMBL" id="MFJG01000021">
    <property type="protein sequence ID" value="OGG06774.1"/>
    <property type="molecule type" value="Genomic_DNA"/>
</dbReference>
<reference evidence="3 4" key="1">
    <citation type="journal article" date="2016" name="Nat. Commun.">
        <title>Thousands of microbial genomes shed light on interconnected biogeochemical processes in an aquifer system.</title>
        <authorList>
            <person name="Anantharaman K."/>
            <person name="Brown C.T."/>
            <person name="Hug L.A."/>
            <person name="Sharon I."/>
            <person name="Castelle C.J."/>
            <person name="Probst A.J."/>
            <person name="Thomas B.C."/>
            <person name="Singh A."/>
            <person name="Wilkins M.J."/>
            <person name="Karaoz U."/>
            <person name="Brodie E.L."/>
            <person name="Williams K.H."/>
            <person name="Hubbard S.S."/>
            <person name="Banfield J.F."/>
        </authorList>
    </citation>
    <scope>NUCLEOTIDE SEQUENCE [LARGE SCALE GENOMIC DNA]</scope>
</reference>
<gene>
    <name evidence="3" type="ORF">A2872_00895</name>
</gene>
<evidence type="ECO:0000313" key="4">
    <source>
        <dbReference type="Proteomes" id="UP000178681"/>
    </source>
</evidence>
<feature type="transmembrane region" description="Helical" evidence="2">
    <location>
        <begin position="6"/>
        <end position="23"/>
    </location>
</feature>
<feature type="repeat" description="TPR" evidence="1">
    <location>
        <begin position="90"/>
        <end position="123"/>
    </location>
</feature>
<dbReference type="Pfam" id="PF13181">
    <property type="entry name" value="TPR_8"/>
    <property type="match status" value="1"/>
</dbReference>
<keyword evidence="2" id="KW-0472">Membrane</keyword>
<evidence type="ECO:0000256" key="1">
    <source>
        <dbReference type="PROSITE-ProRule" id="PRU00339"/>
    </source>
</evidence>
<dbReference type="AlphaFoldDB" id="A0A1F5Z375"/>
<evidence type="ECO:0000313" key="3">
    <source>
        <dbReference type="EMBL" id="OGG06774.1"/>
    </source>
</evidence>
<organism evidence="3 4">
    <name type="scientific">Candidatus Gottesmanbacteria bacterium RIFCSPHIGHO2_01_FULL_42_12</name>
    <dbReference type="NCBI Taxonomy" id="1798377"/>
    <lineage>
        <taxon>Bacteria</taxon>
        <taxon>Candidatus Gottesmaniibacteriota</taxon>
    </lineage>
</organism>
<keyword evidence="2" id="KW-0812">Transmembrane</keyword>
<dbReference type="InterPro" id="IPR019734">
    <property type="entry name" value="TPR_rpt"/>
</dbReference>